<dbReference type="Proteomes" id="UP000184501">
    <property type="component" value="Unassembled WGS sequence"/>
</dbReference>
<evidence type="ECO:0000313" key="1">
    <source>
        <dbReference type="EMBL" id="SHG25601.1"/>
    </source>
</evidence>
<dbReference type="RefSeq" id="WP_073486634.1">
    <property type="nucleotide sequence ID" value="NZ_FQVN01000007.1"/>
</dbReference>
<reference evidence="1 2" key="1">
    <citation type="submission" date="2016-11" db="EMBL/GenBank/DDBJ databases">
        <authorList>
            <person name="Jaros S."/>
            <person name="Januszkiewicz K."/>
            <person name="Wedrychowicz H."/>
        </authorList>
    </citation>
    <scope>NUCLEOTIDE SEQUENCE [LARGE SCALE GENOMIC DNA]</scope>
    <source>
        <strain evidence="1 2">DSM 44523</strain>
    </source>
</reference>
<evidence type="ECO:0000313" key="2">
    <source>
        <dbReference type="Proteomes" id="UP000184501"/>
    </source>
</evidence>
<sequence>MTDEMRKRVDASDEVSFEKVLRAAIHRSGLGLERIRHRLAQRGCQVSVATLSHWQSGRRRPERPESLAALPLLEQVLALPDGALTSLVGRPRPRGLSRKGQRRLPAETVWSSEPRMPVLLRSVDFEDEYLVRLSQHNLVRIGPEGGERTVRVRLVLRATRSGVSRISVACVLDGPHHLSPLIRPLRHCSVDNTRYLPDPGYLVASVVFDRELARGESLMVEYEVLTPTPRQRTTLWENKLRFPVHEYYSEICFDPRAVPARCAWKVTDDKNVTRGGELSLDPSHCVHLAVSDASPGRYRISWQW</sequence>
<dbReference type="AlphaFoldDB" id="A0A1M5IBH6"/>
<gene>
    <name evidence="1" type="ORF">SAMN05444320_107208</name>
</gene>
<dbReference type="STRING" id="2017.SAMN05444320_107208"/>
<proteinExistence type="predicted"/>
<organism evidence="1 2">
    <name type="scientific">Streptoalloteichus hindustanus</name>
    <dbReference type="NCBI Taxonomy" id="2017"/>
    <lineage>
        <taxon>Bacteria</taxon>
        <taxon>Bacillati</taxon>
        <taxon>Actinomycetota</taxon>
        <taxon>Actinomycetes</taxon>
        <taxon>Pseudonocardiales</taxon>
        <taxon>Pseudonocardiaceae</taxon>
        <taxon>Streptoalloteichus</taxon>
    </lineage>
</organism>
<name>A0A1M5IBH6_STRHI</name>
<keyword evidence="2" id="KW-1185">Reference proteome</keyword>
<dbReference type="EMBL" id="FQVN01000007">
    <property type="protein sequence ID" value="SHG25601.1"/>
    <property type="molecule type" value="Genomic_DNA"/>
</dbReference>
<protein>
    <submittedName>
        <fullName evidence="1">Uncharacterized protein</fullName>
    </submittedName>
</protein>
<dbReference type="OrthoDB" id="3690688at2"/>
<accession>A0A1M5IBH6</accession>